<comment type="caution">
    <text evidence="4">The sequence shown here is derived from an EMBL/GenBank/DDBJ whole genome shotgun (WGS) entry which is preliminary data.</text>
</comment>
<dbReference type="CDD" id="cd19757">
    <property type="entry name" value="Bbox1"/>
    <property type="match status" value="1"/>
</dbReference>
<dbReference type="InterPro" id="IPR004000">
    <property type="entry name" value="Actin"/>
</dbReference>
<keyword evidence="1" id="KW-0862">Zinc</keyword>
<dbReference type="PANTHER" id="PTHR11937">
    <property type="entry name" value="ACTIN"/>
    <property type="match status" value="1"/>
</dbReference>
<dbReference type="EMBL" id="JAOAOG010000331">
    <property type="protein sequence ID" value="KAJ6227942.1"/>
    <property type="molecule type" value="Genomic_DNA"/>
</dbReference>
<dbReference type="Gene3D" id="3.90.640.10">
    <property type="entry name" value="Actin, Chain A, domain 4"/>
    <property type="match status" value="1"/>
</dbReference>
<evidence type="ECO:0000256" key="2">
    <source>
        <dbReference type="RuleBase" id="RU000487"/>
    </source>
</evidence>
<evidence type="ECO:0000313" key="5">
    <source>
        <dbReference type="Proteomes" id="UP001150062"/>
    </source>
</evidence>
<proteinExistence type="inferred from homology"/>
<evidence type="ECO:0000259" key="3">
    <source>
        <dbReference type="PROSITE" id="PS50119"/>
    </source>
</evidence>
<dbReference type="InterPro" id="IPR000315">
    <property type="entry name" value="Znf_B-box"/>
</dbReference>
<organism evidence="4 5">
    <name type="scientific">Anaeramoeba flamelloides</name>
    <dbReference type="NCBI Taxonomy" id="1746091"/>
    <lineage>
        <taxon>Eukaryota</taxon>
        <taxon>Metamonada</taxon>
        <taxon>Anaeramoebidae</taxon>
        <taxon>Anaeramoeba</taxon>
    </lineage>
</organism>
<dbReference type="PRINTS" id="PR00190">
    <property type="entry name" value="ACTIN"/>
</dbReference>
<dbReference type="Gene3D" id="3.30.420.40">
    <property type="match status" value="2"/>
</dbReference>
<dbReference type="PROSITE" id="PS50119">
    <property type="entry name" value="ZF_BBOX"/>
    <property type="match status" value="1"/>
</dbReference>
<protein>
    <submittedName>
        <fullName evidence="4">Actin-7-related</fullName>
    </submittedName>
</protein>
<name>A0ABQ8X7E2_9EUKA</name>
<keyword evidence="1" id="KW-0479">Metal-binding</keyword>
<dbReference type="Pfam" id="PF00022">
    <property type="entry name" value="Actin"/>
    <property type="match status" value="1"/>
</dbReference>
<reference evidence="4" key="1">
    <citation type="submission" date="2022-08" db="EMBL/GenBank/DDBJ databases">
        <title>Novel sulfate-reducing endosymbionts in the free-living metamonad Anaeramoeba.</title>
        <authorList>
            <person name="Jerlstrom-Hultqvist J."/>
            <person name="Cepicka I."/>
            <person name="Gallot-Lavallee L."/>
            <person name="Salas-Leiva D."/>
            <person name="Curtis B.A."/>
            <person name="Zahonova K."/>
            <person name="Pipaliya S."/>
            <person name="Dacks J."/>
            <person name="Roger A.J."/>
        </authorList>
    </citation>
    <scope>NUCLEOTIDE SEQUENCE</scope>
    <source>
        <strain evidence="4">Schooner1</strain>
    </source>
</reference>
<dbReference type="SMART" id="SM00268">
    <property type="entry name" value="ACTIN"/>
    <property type="match status" value="1"/>
</dbReference>
<dbReference type="SUPFAM" id="SSF53067">
    <property type="entry name" value="Actin-like ATPase domain"/>
    <property type="match status" value="2"/>
</dbReference>
<feature type="domain" description="B box-type" evidence="3">
    <location>
        <begin position="27"/>
        <end position="73"/>
    </location>
</feature>
<evidence type="ECO:0000256" key="1">
    <source>
        <dbReference type="PROSITE-ProRule" id="PRU00024"/>
    </source>
</evidence>
<gene>
    <name evidence="4" type="ORF">M0813_09357</name>
</gene>
<dbReference type="Proteomes" id="UP001150062">
    <property type="component" value="Unassembled WGS sequence"/>
</dbReference>
<accession>A0ABQ8X7E2</accession>
<dbReference type="InterPro" id="IPR043129">
    <property type="entry name" value="ATPase_NBD"/>
</dbReference>
<keyword evidence="1" id="KW-0863">Zinc-finger</keyword>
<comment type="similarity">
    <text evidence="2">Belongs to the actin family.</text>
</comment>
<sequence>MEEPYEQRPQNNRPVEVEKKINPKINELEIPCEGCGDNLCDVKCLECNKYFCSQCNKIIHSVKLYQSHKLTQLGNNLNKTTYEEKTIDRQYQGPLETNVQPSTKPTTEIKQSTQQPLQKVESGMGIVLDQGSYMVKAGIGGEDAPRMVFPTIVGRPKPNLSIQMKDCYIGDDAFAKRGILRLRKPIDHGSVVNWEDMESIWHHTFYNELKIDPEEHPILLSLKYNPENKSHPEKIAQIMFETFNVPAFYITQPELLSILASGRLTGTVVDIGSQQTTVDSFYQAASLPGSRTRLDMGGASITDYFLKILAERGYSFTTSAEREIVRDMKEKLCYTALDYKEEMRVASQSTRFEKNYELPDGQMILIGNERFRATETLLQPHLLGSSMPGLINTIYQSISSCDFNYRNNLYQNIILSGGSSMFQGLAQRIQKEISKLAPQKATVKVIAPPERKYSAWIGGSILVSLSSFQQAWLTKENYNQEGVSIVHKPSNLHLM</sequence>
<keyword evidence="5" id="KW-1185">Reference proteome</keyword>
<evidence type="ECO:0000313" key="4">
    <source>
        <dbReference type="EMBL" id="KAJ6227942.1"/>
    </source>
</evidence>